<evidence type="ECO:0000256" key="9">
    <source>
        <dbReference type="SAM" id="SignalP"/>
    </source>
</evidence>
<dbReference type="GO" id="GO:0031640">
    <property type="term" value="P:killing of cells of another organism"/>
    <property type="evidence" value="ECO:0007669"/>
    <property type="project" value="UniProtKB-KW"/>
</dbReference>
<protein>
    <recommendedName>
        <fullName evidence="2">lysozyme</fullName>
        <ecNumber evidence="2">3.2.1.17</ecNumber>
    </recommendedName>
</protein>
<proteinExistence type="inferred from homology"/>
<sequence>AIYFGLTPVFLFFLTGVVKTSAIIIDRCDLTAILKENDLEGFAGTTIAEWICLVFHSSGFNTAALNEGPEASNHGIFLLSSRWWCNDSKMPYARNYCNLSCEGKKLHLYNNLEPEKCCTSTIHTWIAGHADTLVSDHTRVRCSTFLCKL</sequence>
<evidence type="ECO:0000313" key="10">
    <source>
        <dbReference type="Ensembl" id="ENSVKKP00000012947.1"/>
    </source>
</evidence>
<dbReference type="InterPro" id="IPR001916">
    <property type="entry name" value="Glyco_hydro_22"/>
</dbReference>
<keyword evidence="3" id="KW-0929">Antimicrobial</keyword>
<feature type="signal peptide" evidence="9">
    <location>
        <begin position="1"/>
        <end position="22"/>
    </location>
</feature>
<comment type="catalytic activity">
    <reaction evidence="1">
        <text>Hydrolysis of (1-&gt;4)-beta-linkages between N-acetylmuramic acid and N-acetyl-D-glucosamine residues in a peptidoglycan and between N-acetyl-D-glucosamine residues in chitodextrins.</text>
        <dbReference type="EC" id="3.2.1.17"/>
    </reaction>
</comment>
<evidence type="ECO:0000256" key="1">
    <source>
        <dbReference type="ARBA" id="ARBA00000632"/>
    </source>
</evidence>
<evidence type="ECO:0000256" key="8">
    <source>
        <dbReference type="RuleBase" id="RU004440"/>
    </source>
</evidence>
<dbReference type="PROSITE" id="PS51348">
    <property type="entry name" value="GLYCOSYL_HYDROL_F22_2"/>
    <property type="match status" value="1"/>
</dbReference>
<dbReference type="GO" id="GO:0050830">
    <property type="term" value="P:defense response to Gram-positive bacterium"/>
    <property type="evidence" value="ECO:0007669"/>
    <property type="project" value="TreeGrafter"/>
</dbReference>
<keyword evidence="11" id="KW-1185">Reference proteome</keyword>
<dbReference type="SUPFAM" id="SSF53955">
    <property type="entry name" value="Lysozyme-like"/>
    <property type="match status" value="1"/>
</dbReference>
<evidence type="ECO:0000256" key="4">
    <source>
        <dbReference type="ARBA" id="ARBA00022638"/>
    </source>
</evidence>
<evidence type="ECO:0000256" key="7">
    <source>
        <dbReference type="ARBA" id="ARBA00023295"/>
    </source>
</evidence>
<dbReference type="InterPro" id="IPR000974">
    <property type="entry name" value="Glyco_hydro_22_lys"/>
</dbReference>
<accession>A0A8D2KWB6</accession>
<keyword evidence="4" id="KW-0081">Bacteriolytic enzyme</keyword>
<evidence type="ECO:0000256" key="3">
    <source>
        <dbReference type="ARBA" id="ARBA00022529"/>
    </source>
</evidence>
<keyword evidence="5" id="KW-0378">Hydrolase</keyword>
<dbReference type="PANTHER" id="PTHR11407:SF28">
    <property type="entry name" value="LYSOZYME C"/>
    <property type="match status" value="1"/>
</dbReference>
<comment type="similarity">
    <text evidence="8">Belongs to the glycosyl hydrolase 22 family.</text>
</comment>
<dbReference type="PANTHER" id="PTHR11407">
    <property type="entry name" value="LYSOZYME C"/>
    <property type="match status" value="1"/>
</dbReference>
<dbReference type="SMART" id="SM00263">
    <property type="entry name" value="LYZ1"/>
    <property type="match status" value="1"/>
</dbReference>
<keyword evidence="6" id="KW-1015">Disulfide bond</keyword>
<dbReference type="Gene3D" id="1.10.530.10">
    <property type="match status" value="1"/>
</dbReference>
<reference evidence="10" key="2">
    <citation type="submission" date="2025-09" db="UniProtKB">
        <authorList>
            <consortium name="Ensembl"/>
        </authorList>
    </citation>
    <scope>IDENTIFICATION</scope>
</reference>
<dbReference type="GO" id="GO:0050829">
    <property type="term" value="P:defense response to Gram-negative bacterium"/>
    <property type="evidence" value="ECO:0007669"/>
    <property type="project" value="TreeGrafter"/>
</dbReference>
<evidence type="ECO:0000256" key="2">
    <source>
        <dbReference type="ARBA" id="ARBA00012732"/>
    </source>
</evidence>
<keyword evidence="7" id="KW-0326">Glycosidase</keyword>
<feature type="chain" id="PRO_5034435814" description="lysozyme" evidence="9">
    <location>
        <begin position="23"/>
        <end position="149"/>
    </location>
</feature>
<reference evidence="10" key="1">
    <citation type="submission" date="2025-08" db="UniProtKB">
        <authorList>
            <consortium name="Ensembl"/>
        </authorList>
    </citation>
    <scope>IDENTIFICATION</scope>
</reference>
<keyword evidence="9" id="KW-0732">Signal</keyword>
<dbReference type="AlphaFoldDB" id="A0A8D2KWB6"/>
<dbReference type="GO" id="GO:0003796">
    <property type="term" value="F:lysozyme activity"/>
    <property type="evidence" value="ECO:0007669"/>
    <property type="project" value="UniProtKB-EC"/>
</dbReference>
<evidence type="ECO:0000256" key="6">
    <source>
        <dbReference type="ARBA" id="ARBA00023157"/>
    </source>
</evidence>
<dbReference type="Ensembl" id="ENSVKKT00000013262.1">
    <property type="protein sequence ID" value="ENSVKKP00000012947.1"/>
    <property type="gene ID" value="ENSVKKG00000008965.1"/>
</dbReference>
<dbReference type="PRINTS" id="PR00137">
    <property type="entry name" value="LYSOZYME"/>
</dbReference>
<organism evidence="10 11">
    <name type="scientific">Varanus komodoensis</name>
    <name type="common">Komodo dragon</name>
    <dbReference type="NCBI Taxonomy" id="61221"/>
    <lineage>
        <taxon>Eukaryota</taxon>
        <taxon>Metazoa</taxon>
        <taxon>Chordata</taxon>
        <taxon>Craniata</taxon>
        <taxon>Vertebrata</taxon>
        <taxon>Euteleostomi</taxon>
        <taxon>Lepidosauria</taxon>
        <taxon>Squamata</taxon>
        <taxon>Bifurcata</taxon>
        <taxon>Unidentata</taxon>
        <taxon>Episquamata</taxon>
        <taxon>Toxicofera</taxon>
        <taxon>Anguimorpha</taxon>
        <taxon>Paleoanguimorpha</taxon>
        <taxon>Varanoidea</taxon>
        <taxon>Varanidae</taxon>
        <taxon>Varanus</taxon>
    </lineage>
</organism>
<dbReference type="Pfam" id="PF00062">
    <property type="entry name" value="Lys"/>
    <property type="match status" value="1"/>
</dbReference>
<dbReference type="InterPro" id="IPR023346">
    <property type="entry name" value="Lysozyme-like_dom_sf"/>
</dbReference>
<dbReference type="Proteomes" id="UP000694545">
    <property type="component" value="Unplaced"/>
</dbReference>
<name>A0A8D2KWB6_VARKO</name>
<dbReference type="EC" id="3.2.1.17" evidence="2"/>
<evidence type="ECO:0000313" key="11">
    <source>
        <dbReference type="Proteomes" id="UP000694545"/>
    </source>
</evidence>
<evidence type="ECO:0000256" key="5">
    <source>
        <dbReference type="ARBA" id="ARBA00022801"/>
    </source>
</evidence>
<dbReference type="PRINTS" id="PR00135">
    <property type="entry name" value="LYZLACT"/>
</dbReference>